<accession>A0ABV2SCT1</accession>
<evidence type="ECO:0000259" key="3">
    <source>
        <dbReference type="Pfam" id="PF13808"/>
    </source>
</evidence>
<feature type="domain" description="HTH-like" evidence="2">
    <location>
        <begin position="38"/>
        <end position="91"/>
    </location>
</feature>
<dbReference type="NCBIfam" id="NF033564">
    <property type="entry name" value="transpos_ISAs1"/>
    <property type="match status" value="1"/>
</dbReference>
<gene>
    <name evidence="4" type="ORF">V5J35_000763</name>
</gene>
<feature type="domain" description="H repeat-associated protein N-terminal" evidence="3">
    <location>
        <begin position="165"/>
        <end position="251"/>
    </location>
</feature>
<comment type="caution">
    <text evidence="4">The sequence shown here is derived from an EMBL/GenBank/DDBJ whole genome shotgun (WGS) entry which is preliminary data.</text>
</comment>
<dbReference type="EMBL" id="JBEWTB010000002">
    <property type="protein sequence ID" value="MET4755571.1"/>
    <property type="molecule type" value="Genomic_DNA"/>
</dbReference>
<dbReference type="PANTHER" id="PTHR30298">
    <property type="entry name" value="H REPEAT-ASSOCIATED PREDICTED TRANSPOSASE"/>
    <property type="match status" value="1"/>
</dbReference>
<proteinExistence type="predicted"/>
<dbReference type="InterPro" id="IPR012337">
    <property type="entry name" value="RNaseH-like_sf"/>
</dbReference>
<dbReference type="Gene3D" id="3.30.420.10">
    <property type="entry name" value="Ribonuclease H-like superfamily/Ribonuclease H"/>
    <property type="match status" value="1"/>
</dbReference>
<dbReference type="Pfam" id="PF13276">
    <property type="entry name" value="HTH_21"/>
    <property type="match status" value="1"/>
</dbReference>
<keyword evidence="5" id="KW-1185">Reference proteome</keyword>
<organism evidence="4 5">
    <name type="scientific">Endozoicomonas lisbonensis</name>
    <dbReference type="NCBI Taxonomy" id="3120522"/>
    <lineage>
        <taxon>Bacteria</taxon>
        <taxon>Pseudomonadati</taxon>
        <taxon>Pseudomonadota</taxon>
        <taxon>Gammaproteobacteria</taxon>
        <taxon>Oceanospirillales</taxon>
        <taxon>Endozoicomonadaceae</taxon>
        <taxon>Endozoicomonas</taxon>
    </lineage>
</organism>
<sequence length="299" mass="34664">MVEHHHPEVSVVRQFRLLGISRSSPYYQSRKGLTKDLEMMRLIDEQHLKTPFYGSRKMCTFLRNLGYCINRKRVRRLMRQMGLEAIYPKPRTSQPGIGHKIYPYLLKELVIDRPNQIWATDLTYIPMERGFMYLIAIMDWYSRRVLTWRVSNTTGQFTQHQSLSQFLAKVPDPRCSGMCDHNLLDILIIAVCAVICGADEWQDMEDFGHCKEDWFRTFLELPAGIPSKYTFRRVFCLLDPLAFEACFTAWIKQTLTEISGSHHLAVDGKTMRGSKAQGKKPVLLVSAWSVELGLVLGKR</sequence>
<feature type="domain" description="Integrase catalytic" evidence="1">
    <location>
        <begin position="113"/>
        <end position="161"/>
    </location>
</feature>
<dbReference type="PANTHER" id="PTHR30298:SF0">
    <property type="entry name" value="PROTEIN YBFL-RELATED"/>
    <property type="match status" value="1"/>
</dbReference>
<dbReference type="InterPro" id="IPR036397">
    <property type="entry name" value="RNaseH_sf"/>
</dbReference>
<evidence type="ECO:0000259" key="1">
    <source>
        <dbReference type="Pfam" id="PF00665"/>
    </source>
</evidence>
<protein>
    <recommendedName>
        <fullName evidence="6">Integrase</fullName>
    </recommendedName>
</protein>
<dbReference type="InterPro" id="IPR025948">
    <property type="entry name" value="HTH-like_dom"/>
</dbReference>
<reference evidence="4 5" key="1">
    <citation type="submission" date="2024-06" db="EMBL/GenBank/DDBJ databases">
        <title>Genomic Encyclopedia of Type Strains, Phase V (KMG-V): Genome sequencing to study the core and pangenomes of soil and plant-associated prokaryotes.</title>
        <authorList>
            <person name="Whitman W."/>
        </authorList>
    </citation>
    <scope>NUCLEOTIDE SEQUENCE [LARGE SCALE GENOMIC DNA]</scope>
    <source>
        <strain evidence="4 5">NE40</strain>
    </source>
</reference>
<evidence type="ECO:0000259" key="2">
    <source>
        <dbReference type="Pfam" id="PF13276"/>
    </source>
</evidence>
<evidence type="ECO:0000313" key="4">
    <source>
        <dbReference type="EMBL" id="MET4755571.1"/>
    </source>
</evidence>
<evidence type="ECO:0008006" key="6">
    <source>
        <dbReference type="Google" id="ProtNLM"/>
    </source>
</evidence>
<name>A0ABV2SCT1_9GAMM</name>
<dbReference type="Pfam" id="PF13808">
    <property type="entry name" value="DDE_Tnp_1_assoc"/>
    <property type="match status" value="1"/>
</dbReference>
<dbReference type="InterPro" id="IPR001584">
    <property type="entry name" value="Integrase_cat-core"/>
</dbReference>
<dbReference type="SUPFAM" id="SSF53098">
    <property type="entry name" value="Ribonuclease H-like"/>
    <property type="match status" value="1"/>
</dbReference>
<evidence type="ECO:0000313" key="5">
    <source>
        <dbReference type="Proteomes" id="UP001549366"/>
    </source>
</evidence>
<dbReference type="Proteomes" id="UP001549366">
    <property type="component" value="Unassembled WGS sequence"/>
</dbReference>
<dbReference type="InterPro" id="IPR032806">
    <property type="entry name" value="YbfD_N"/>
</dbReference>
<dbReference type="InterPro" id="IPR047647">
    <property type="entry name" value="ISAs1_transpos"/>
</dbReference>
<dbReference type="InterPro" id="IPR051698">
    <property type="entry name" value="Transposase_11-like"/>
</dbReference>
<dbReference type="Pfam" id="PF00665">
    <property type="entry name" value="rve"/>
    <property type="match status" value="1"/>
</dbReference>